<comment type="catalytic activity">
    <reaction evidence="1">
        <text>a 4-O-methyl-thymidine in DNA + L-cysteinyl-[protein] = a thymidine in DNA + S-methyl-L-cysteinyl-[protein]</text>
        <dbReference type="Rhea" id="RHEA:53428"/>
        <dbReference type="Rhea" id="RHEA-COMP:10131"/>
        <dbReference type="Rhea" id="RHEA-COMP:10132"/>
        <dbReference type="Rhea" id="RHEA-COMP:13555"/>
        <dbReference type="Rhea" id="RHEA-COMP:13556"/>
        <dbReference type="ChEBI" id="CHEBI:29950"/>
        <dbReference type="ChEBI" id="CHEBI:82612"/>
        <dbReference type="ChEBI" id="CHEBI:137386"/>
        <dbReference type="ChEBI" id="CHEBI:137387"/>
        <dbReference type="EC" id="2.1.1.63"/>
    </reaction>
</comment>
<dbReference type="HOGENOM" id="CLU_000445_52_2_5"/>
<evidence type="ECO:0000256" key="4">
    <source>
        <dbReference type="ARBA" id="ARBA00022603"/>
    </source>
</evidence>
<dbReference type="InterPro" id="IPR036217">
    <property type="entry name" value="MethylDNA_cys_MeTrfase_DNAb"/>
</dbReference>
<accession>A0L3W9</accession>
<evidence type="ECO:0000259" key="9">
    <source>
        <dbReference type="Pfam" id="PF01035"/>
    </source>
</evidence>
<organism evidence="10 11">
    <name type="scientific">Magnetococcus marinus (strain ATCC BAA-1437 / JCM 17883 / MC-1)</name>
    <dbReference type="NCBI Taxonomy" id="156889"/>
    <lineage>
        <taxon>Bacteria</taxon>
        <taxon>Pseudomonadati</taxon>
        <taxon>Pseudomonadota</taxon>
        <taxon>Magnetococcia</taxon>
        <taxon>Magnetococcales</taxon>
        <taxon>Magnetococcaceae</taxon>
        <taxon>Magnetococcus</taxon>
    </lineage>
</organism>
<dbReference type="EMBL" id="CP000471">
    <property type="protein sequence ID" value="ABK42662.1"/>
    <property type="molecule type" value="Genomic_DNA"/>
</dbReference>
<protein>
    <recommendedName>
        <fullName evidence="3">methylated-DNA--[protein]-cysteine S-methyltransferase</fullName>
        <ecNumber evidence="3">2.1.1.63</ecNumber>
    </recommendedName>
</protein>
<dbReference type="PANTHER" id="PTHR10815:SF13">
    <property type="entry name" value="METHYLATED-DNA--PROTEIN-CYSTEINE METHYLTRANSFERASE"/>
    <property type="match status" value="1"/>
</dbReference>
<dbReference type="KEGG" id="mgm:Mmc1_0135"/>
<name>A0L3W9_MAGMM</name>
<evidence type="ECO:0000313" key="11">
    <source>
        <dbReference type="Proteomes" id="UP000002586"/>
    </source>
</evidence>
<evidence type="ECO:0000256" key="8">
    <source>
        <dbReference type="ARBA" id="ARBA00049348"/>
    </source>
</evidence>
<dbReference type="SUPFAM" id="SSF53155">
    <property type="entry name" value="Methylated DNA-protein cysteine methyltransferase domain"/>
    <property type="match status" value="1"/>
</dbReference>
<evidence type="ECO:0000256" key="6">
    <source>
        <dbReference type="ARBA" id="ARBA00022763"/>
    </source>
</evidence>
<reference evidence="11" key="1">
    <citation type="journal article" date="2009" name="Appl. Environ. Microbiol.">
        <title>Complete genome sequence of the chemolithoautotrophic marine magnetotactic coccus strain MC-1.</title>
        <authorList>
            <person name="Schubbe S."/>
            <person name="Williams T.J."/>
            <person name="Xie G."/>
            <person name="Kiss H.E."/>
            <person name="Brettin T.S."/>
            <person name="Martinez D."/>
            <person name="Ross C.A."/>
            <person name="Schuler D."/>
            <person name="Cox B.L."/>
            <person name="Nealson K.H."/>
            <person name="Bazylinski D.A."/>
        </authorList>
    </citation>
    <scope>NUCLEOTIDE SEQUENCE [LARGE SCALE GENOMIC DNA]</scope>
    <source>
        <strain evidence="11">ATCC BAA-1437 / JCM 17883 / MC-1</strain>
    </source>
</reference>
<keyword evidence="6" id="KW-0227">DNA damage</keyword>
<dbReference type="GO" id="GO:0003908">
    <property type="term" value="F:methylated-DNA-[protein]-cysteine S-methyltransferase activity"/>
    <property type="evidence" value="ECO:0007669"/>
    <property type="project" value="UniProtKB-EC"/>
</dbReference>
<dbReference type="OrthoDB" id="9802228at2"/>
<dbReference type="FunFam" id="1.10.10.10:FF:000214">
    <property type="entry name" value="Methylated-DNA--protein-cysteine methyltransferase"/>
    <property type="match status" value="1"/>
</dbReference>
<dbReference type="GO" id="GO:0032259">
    <property type="term" value="P:methylation"/>
    <property type="evidence" value="ECO:0007669"/>
    <property type="project" value="UniProtKB-KW"/>
</dbReference>
<dbReference type="SUPFAM" id="SSF46767">
    <property type="entry name" value="Methylated DNA-protein cysteine methyltransferase, C-terminal domain"/>
    <property type="match status" value="1"/>
</dbReference>
<dbReference type="RefSeq" id="WP_011711835.1">
    <property type="nucleotide sequence ID" value="NC_008576.1"/>
</dbReference>
<dbReference type="InterPro" id="IPR001497">
    <property type="entry name" value="MethylDNA_cys_MeTrfase_AS"/>
</dbReference>
<dbReference type="CDD" id="cd06445">
    <property type="entry name" value="ATase"/>
    <property type="match status" value="1"/>
</dbReference>
<keyword evidence="11" id="KW-1185">Reference proteome</keyword>
<dbReference type="Pfam" id="PF01035">
    <property type="entry name" value="DNA_binding_1"/>
    <property type="match status" value="1"/>
</dbReference>
<dbReference type="Proteomes" id="UP000002586">
    <property type="component" value="Chromosome"/>
</dbReference>
<evidence type="ECO:0000313" key="10">
    <source>
        <dbReference type="EMBL" id="ABK42662.1"/>
    </source>
</evidence>
<sequence length="163" mass="17781">MSFLPYDSQVGMLWLEIRQGALVALSWSLPDSMAEPLEDAALCRRITHWLDDHFRRAPRGVDFPVRPAGTVFQQKVWREISRVGPGQTITYGELAKRLNSSARAVGVAAGQNPIPVVIPCHRVVGAKELGGYSGHGGLHTKRTLLSLEGALIGDIGIPFRQAC</sequence>
<dbReference type="PANTHER" id="PTHR10815">
    <property type="entry name" value="METHYLATED-DNA--PROTEIN-CYSTEINE METHYLTRANSFERASE"/>
    <property type="match status" value="1"/>
</dbReference>
<dbReference type="InterPro" id="IPR036388">
    <property type="entry name" value="WH-like_DNA-bd_sf"/>
</dbReference>
<gene>
    <name evidence="10" type="ordered locus">Mmc1_0135</name>
</gene>
<dbReference type="GO" id="GO:0006281">
    <property type="term" value="P:DNA repair"/>
    <property type="evidence" value="ECO:0007669"/>
    <property type="project" value="UniProtKB-KW"/>
</dbReference>
<dbReference type="eggNOG" id="COG0350">
    <property type="taxonomic scope" value="Bacteria"/>
</dbReference>
<dbReference type="AlphaFoldDB" id="A0L3W9"/>
<feature type="domain" description="Methylated-DNA-[protein]-cysteine S-methyltransferase DNA binding" evidence="9">
    <location>
        <begin position="72"/>
        <end position="150"/>
    </location>
</feature>
<comment type="similarity">
    <text evidence="2">Belongs to the MGMT family.</text>
</comment>
<evidence type="ECO:0000256" key="2">
    <source>
        <dbReference type="ARBA" id="ARBA00008711"/>
    </source>
</evidence>
<keyword evidence="7" id="KW-0234">DNA repair</keyword>
<proteinExistence type="inferred from homology"/>
<evidence type="ECO:0000256" key="1">
    <source>
        <dbReference type="ARBA" id="ARBA00001286"/>
    </source>
</evidence>
<evidence type="ECO:0000256" key="5">
    <source>
        <dbReference type="ARBA" id="ARBA00022679"/>
    </source>
</evidence>
<dbReference type="Gene3D" id="1.10.10.10">
    <property type="entry name" value="Winged helix-like DNA-binding domain superfamily/Winged helix DNA-binding domain"/>
    <property type="match status" value="1"/>
</dbReference>
<evidence type="ECO:0000256" key="3">
    <source>
        <dbReference type="ARBA" id="ARBA00011918"/>
    </source>
</evidence>
<dbReference type="InterPro" id="IPR036631">
    <property type="entry name" value="MGMT_N_sf"/>
</dbReference>
<evidence type="ECO:0000256" key="7">
    <source>
        <dbReference type="ARBA" id="ARBA00023204"/>
    </source>
</evidence>
<keyword evidence="5 10" id="KW-0808">Transferase</keyword>
<dbReference type="PROSITE" id="PS00374">
    <property type="entry name" value="MGMT"/>
    <property type="match status" value="1"/>
</dbReference>
<dbReference type="InterPro" id="IPR014048">
    <property type="entry name" value="MethylDNA_cys_MeTrfase_DNA-bd"/>
</dbReference>
<reference evidence="10 11" key="2">
    <citation type="journal article" date="2012" name="Int. J. Syst. Evol. Microbiol.">
        <title>Magnetococcus marinus gen. nov., sp. nov., a marine, magnetotactic bacterium that represents a novel lineage (Magnetococcaceae fam. nov.; Magnetococcales ord. nov.) at the base of the Alphaproteobacteria.</title>
        <authorList>
            <person name="Bazylinski D.A."/>
            <person name="Williams T.J."/>
            <person name="Lefevre C.T."/>
            <person name="Berg R.J."/>
            <person name="Zhang C.L."/>
            <person name="Bowser S.S."/>
            <person name="Dean A.J."/>
            <person name="Beveridge T.J."/>
        </authorList>
    </citation>
    <scope>NUCLEOTIDE SEQUENCE [LARGE SCALE GENOMIC DNA]</scope>
    <source>
        <strain evidence="11">ATCC BAA-1437 / JCM 17883 / MC-1</strain>
    </source>
</reference>
<keyword evidence="4 10" id="KW-0489">Methyltransferase</keyword>
<dbReference type="EC" id="2.1.1.63" evidence="3"/>
<comment type="catalytic activity">
    <reaction evidence="8">
        <text>a 6-O-methyl-2'-deoxyguanosine in DNA + L-cysteinyl-[protein] = S-methyl-L-cysteinyl-[protein] + a 2'-deoxyguanosine in DNA</text>
        <dbReference type="Rhea" id="RHEA:24000"/>
        <dbReference type="Rhea" id="RHEA-COMP:10131"/>
        <dbReference type="Rhea" id="RHEA-COMP:10132"/>
        <dbReference type="Rhea" id="RHEA-COMP:11367"/>
        <dbReference type="Rhea" id="RHEA-COMP:11368"/>
        <dbReference type="ChEBI" id="CHEBI:29950"/>
        <dbReference type="ChEBI" id="CHEBI:82612"/>
        <dbReference type="ChEBI" id="CHEBI:85445"/>
        <dbReference type="ChEBI" id="CHEBI:85448"/>
        <dbReference type="EC" id="2.1.1.63"/>
    </reaction>
</comment>
<dbReference type="NCBIfam" id="TIGR00589">
    <property type="entry name" value="ogt"/>
    <property type="match status" value="1"/>
</dbReference>
<dbReference type="STRING" id="156889.Mmc1_0135"/>